<gene>
    <name evidence="3" type="ORF">RRG08_025296</name>
</gene>
<organism evidence="3 4">
    <name type="scientific">Elysia crispata</name>
    <name type="common">lettuce slug</name>
    <dbReference type="NCBI Taxonomy" id="231223"/>
    <lineage>
        <taxon>Eukaryota</taxon>
        <taxon>Metazoa</taxon>
        <taxon>Spiralia</taxon>
        <taxon>Lophotrochozoa</taxon>
        <taxon>Mollusca</taxon>
        <taxon>Gastropoda</taxon>
        <taxon>Heterobranchia</taxon>
        <taxon>Euthyneura</taxon>
        <taxon>Panpulmonata</taxon>
        <taxon>Sacoglossa</taxon>
        <taxon>Placobranchoidea</taxon>
        <taxon>Plakobranchidae</taxon>
        <taxon>Elysia</taxon>
    </lineage>
</organism>
<dbReference type="InterPro" id="IPR029526">
    <property type="entry name" value="PGBD"/>
</dbReference>
<dbReference type="Pfam" id="PF13843">
    <property type="entry name" value="DDE_Tnp_1_7"/>
    <property type="match status" value="1"/>
</dbReference>
<feature type="region of interest" description="Disordered" evidence="1">
    <location>
        <begin position="1"/>
        <end position="34"/>
    </location>
</feature>
<dbReference type="PANTHER" id="PTHR46599">
    <property type="entry name" value="PIGGYBAC TRANSPOSABLE ELEMENT-DERIVED PROTEIN 4"/>
    <property type="match status" value="1"/>
</dbReference>
<dbReference type="PANTHER" id="PTHR46599:SF3">
    <property type="entry name" value="PIGGYBAC TRANSPOSABLE ELEMENT-DERIVED PROTEIN 4"/>
    <property type="match status" value="1"/>
</dbReference>
<dbReference type="AlphaFoldDB" id="A0AAE1API5"/>
<accession>A0AAE1API5</accession>
<evidence type="ECO:0000256" key="1">
    <source>
        <dbReference type="SAM" id="MobiDB-lite"/>
    </source>
</evidence>
<name>A0AAE1API5_9GAST</name>
<proteinExistence type="predicted"/>
<feature type="region of interest" description="Disordered" evidence="1">
    <location>
        <begin position="492"/>
        <end position="522"/>
    </location>
</feature>
<dbReference type="Proteomes" id="UP001283361">
    <property type="component" value="Unassembled WGS sequence"/>
</dbReference>
<evidence type="ECO:0000313" key="4">
    <source>
        <dbReference type="Proteomes" id="UP001283361"/>
    </source>
</evidence>
<sequence>MDIEDEGLTSEEEMCSSDDDISFDDPDETDSALTDDDSALVDEGAAAGDNALGVWMNIVGEDPGPLNVEFTVNSGPRIHLARDSDPIDYLQLFITNFSLDKIVTETNRYAQQWIEGHQDYLVQHPHSRVHSWIKQGTTNRAEIKAFLSLCINSGLIKKSAIHHYWDSTNPSQATPWFIERFNRDRFQLLLKFLHFADNELQPDPNSPDYKLYKVKEIADHFRNNFRNLYVPGEDISVDESMVGYRGKTPHLRQYMPLKHHARFGIKIWCVCDSHSHYTVNFEIYKGAHNEADRAEENVTHNLVIRLLQEPRLLYSGHHVGMDNYFSSPKLFLELYRANTKATGTVRSNRKGLPKAILKKTLPNNTTIERRKGPLLCSVYKDGGKRPVLLSTAAKGGFVDQRNARGVMKHKPAIVATYNSIMGGVDTTDARLYTYLSERRTMKWTHKLVFNLIGRCVLNAYIIYKEHTSQRPIKDRHQFTVECVESLVGNYHPGKTPRKRRRAAAEREEGAGNEEMNIQPPNHDYQAAPPTCTLVRIGDGKRRQCMHRVHQTRKKTVWECSSCKVTLCPECFLPYHRIYKDLNKRDPIEPHIWLTLVDAWKKYLVTMALAEDDSQYLIEIQDGTDAANQEEMMVILDLDGQEMPESVTQAIIHLAQNSSQPISQVRVTKAIKSPAAAGSPDIVETEFNVLNDDGNISSIKVEKDNEKLQQVQEKFLSSNAGNFSQNIFFPSDNIHEDIFQSNSDTQILLPADECIIQQHLLPGSETSGHVLVLREPTASSESVKFEEEVLLDEKNRFDSGAANLNSDTRIIVKDLIQLGKSLKDRKT</sequence>
<dbReference type="EMBL" id="JAWDGP010001501">
    <property type="protein sequence ID" value="KAK3790896.1"/>
    <property type="molecule type" value="Genomic_DNA"/>
</dbReference>
<evidence type="ECO:0000259" key="2">
    <source>
        <dbReference type="Pfam" id="PF13843"/>
    </source>
</evidence>
<comment type="caution">
    <text evidence="3">The sequence shown here is derived from an EMBL/GenBank/DDBJ whole genome shotgun (WGS) entry which is preliminary data.</text>
</comment>
<reference evidence="3" key="1">
    <citation type="journal article" date="2023" name="G3 (Bethesda)">
        <title>A reference genome for the long-term kleptoplast-retaining sea slug Elysia crispata morphotype clarki.</title>
        <authorList>
            <person name="Eastman K.E."/>
            <person name="Pendleton A.L."/>
            <person name="Shaikh M.A."/>
            <person name="Suttiyut T."/>
            <person name="Ogas R."/>
            <person name="Tomko P."/>
            <person name="Gavelis G."/>
            <person name="Widhalm J.R."/>
            <person name="Wisecaver J.H."/>
        </authorList>
    </citation>
    <scope>NUCLEOTIDE SEQUENCE</scope>
    <source>
        <strain evidence="3">ECLA1</strain>
    </source>
</reference>
<feature type="domain" description="PiggyBac transposable element-derived protein" evidence="2">
    <location>
        <begin position="85"/>
        <end position="460"/>
    </location>
</feature>
<protein>
    <recommendedName>
        <fullName evidence="2">PiggyBac transposable element-derived protein domain-containing protein</fullName>
    </recommendedName>
</protein>
<keyword evidence="4" id="KW-1185">Reference proteome</keyword>
<evidence type="ECO:0000313" key="3">
    <source>
        <dbReference type="EMBL" id="KAK3790896.1"/>
    </source>
</evidence>